<reference evidence="1 2" key="1">
    <citation type="submission" date="2019-04" db="EMBL/GenBank/DDBJ databases">
        <title>Complete genome sequence of Arthrobacter sp. ZXY-2 associated with effective atrazine degradation and salt adaptation.</title>
        <authorList>
            <person name="Zhao X."/>
        </authorList>
    </citation>
    <scope>NUCLEOTIDE SEQUENCE [LARGE SCALE GENOMIC DNA]</scope>
    <source>
        <strain evidence="2">ZP60</strain>
    </source>
</reference>
<dbReference type="InterPro" id="IPR036249">
    <property type="entry name" value="Thioredoxin-like_sf"/>
</dbReference>
<sequence length="112" mass="12194">MEERTVEVHERGFSDHVLVCTNGRESEHACCSEAGGEAVFDAVVEWLRERDLLWSRVYVAETGCLGLCSADGAAIAVHPRSSWYSDVRPDDVAPLLAEEFGPDGSRLGVTAD</sequence>
<reference evidence="1 2" key="2">
    <citation type="submission" date="2019-04" db="EMBL/GenBank/DDBJ databases">
        <authorList>
            <person name="Yang S."/>
            <person name="Wei W."/>
        </authorList>
    </citation>
    <scope>NUCLEOTIDE SEQUENCE [LARGE SCALE GENOMIC DNA]</scope>
    <source>
        <strain evidence="2">ZP60</strain>
    </source>
</reference>
<dbReference type="CDD" id="cd02980">
    <property type="entry name" value="TRX_Fd_family"/>
    <property type="match status" value="1"/>
</dbReference>
<dbReference type="GeneID" id="42179760"/>
<dbReference type="EMBL" id="CP039375">
    <property type="protein sequence ID" value="QCD66414.1"/>
    <property type="molecule type" value="Genomic_DNA"/>
</dbReference>
<dbReference type="RefSeq" id="WP_015762819.1">
    <property type="nucleotide sequence ID" value="NZ_CP039375.1"/>
</dbReference>
<dbReference type="Gene3D" id="3.40.30.10">
    <property type="entry name" value="Glutaredoxin"/>
    <property type="match status" value="1"/>
</dbReference>
<dbReference type="AlphaFoldDB" id="A0A4D6KEB7"/>
<organism evidence="1 2">
    <name type="scientific">Halomicrobium mukohataei</name>
    <dbReference type="NCBI Taxonomy" id="57705"/>
    <lineage>
        <taxon>Archaea</taxon>
        <taxon>Methanobacteriati</taxon>
        <taxon>Methanobacteriota</taxon>
        <taxon>Stenosarchaea group</taxon>
        <taxon>Halobacteria</taxon>
        <taxon>Halobacteriales</taxon>
        <taxon>Haloarculaceae</taxon>
        <taxon>Halomicrobium</taxon>
    </lineage>
</organism>
<evidence type="ECO:0000313" key="1">
    <source>
        <dbReference type="EMBL" id="QCD66414.1"/>
    </source>
</evidence>
<dbReference type="KEGG" id="halz:E5139_12435"/>
<gene>
    <name evidence="1" type="ORF">E5139_12435</name>
</gene>
<evidence type="ECO:0000313" key="2">
    <source>
        <dbReference type="Proteomes" id="UP000297053"/>
    </source>
</evidence>
<dbReference type="SUPFAM" id="SSF52833">
    <property type="entry name" value="Thioredoxin-like"/>
    <property type="match status" value="1"/>
</dbReference>
<dbReference type="Proteomes" id="UP000297053">
    <property type="component" value="Chromosome"/>
</dbReference>
<protein>
    <submittedName>
        <fullName evidence="1">(2Fe-2S) ferredoxin domain-containing protein</fullName>
    </submittedName>
</protein>
<accession>A0A4D6KEB7</accession>
<name>A0A4D6KEB7_9EURY</name>
<dbReference type="OMA" id="WYSDVTP"/>
<proteinExistence type="predicted"/>